<dbReference type="GO" id="GO:0000978">
    <property type="term" value="F:RNA polymerase II cis-regulatory region sequence-specific DNA binding"/>
    <property type="evidence" value="ECO:0000318"/>
    <property type="project" value="GO_Central"/>
</dbReference>
<dbReference type="OrthoDB" id="2019494at2759"/>
<dbReference type="RefSeq" id="XP_024390275.1">
    <property type="nucleotide sequence ID" value="XM_024534507.2"/>
</dbReference>
<evidence type="ECO:0000313" key="9">
    <source>
        <dbReference type="Proteomes" id="UP000006727"/>
    </source>
</evidence>
<feature type="compositionally biased region" description="Polar residues" evidence="6">
    <location>
        <begin position="26"/>
        <end position="38"/>
    </location>
</feature>
<gene>
    <name evidence="8" type="primary">LOC112289354</name>
</gene>
<comment type="subcellular location">
    <subcellularLocation>
        <location evidence="1">Nucleus</location>
    </subcellularLocation>
</comment>
<dbReference type="PANTHER" id="PTHR16223:SF125">
    <property type="entry name" value="OS08G0506700 PROTEIN"/>
    <property type="match status" value="1"/>
</dbReference>
<keyword evidence="4" id="KW-0539">Nucleus</keyword>
<dbReference type="Gramene" id="Pp3c12_25990V3.4">
    <property type="protein sequence ID" value="Pp3c12_25990V3.4"/>
    <property type="gene ID" value="Pp3c12_25990"/>
</dbReference>
<evidence type="ECO:0000313" key="8">
    <source>
        <dbReference type="EnsemblPlants" id="Pp3c12_25990V3.6"/>
    </source>
</evidence>
<keyword evidence="2" id="KW-0805">Transcription regulation</keyword>
<evidence type="ECO:0000256" key="2">
    <source>
        <dbReference type="ARBA" id="ARBA00023015"/>
    </source>
</evidence>
<dbReference type="GeneID" id="112289354"/>
<feature type="compositionally biased region" description="Polar residues" evidence="6">
    <location>
        <begin position="202"/>
        <end position="215"/>
    </location>
</feature>
<dbReference type="EnsemblPlants" id="Pp3c12_25990V3.6">
    <property type="protein sequence ID" value="Pp3c12_25990V3.6"/>
    <property type="gene ID" value="Pp3c12_25990"/>
</dbReference>
<dbReference type="Pfam" id="PF00010">
    <property type="entry name" value="HLH"/>
    <property type="match status" value="1"/>
</dbReference>
<dbReference type="SMART" id="SM00353">
    <property type="entry name" value="HLH"/>
    <property type="match status" value="1"/>
</dbReference>
<evidence type="ECO:0000256" key="5">
    <source>
        <dbReference type="SAM" id="Coils"/>
    </source>
</evidence>
<feature type="region of interest" description="Disordered" evidence="6">
    <location>
        <begin position="19"/>
        <end position="80"/>
    </location>
</feature>
<dbReference type="GO" id="GO:0046983">
    <property type="term" value="F:protein dimerization activity"/>
    <property type="evidence" value="ECO:0007669"/>
    <property type="project" value="InterPro"/>
</dbReference>
<evidence type="ECO:0000259" key="7">
    <source>
        <dbReference type="PROSITE" id="PS50888"/>
    </source>
</evidence>
<feature type="domain" description="BHLH" evidence="7">
    <location>
        <begin position="384"/>
        <end position="434"/>
    </location>
</feature>
<feature type="compositionally biased region" description="Polar residues" evidence="6">
    <location>
        <begin position="46"/>
        <end position="64"/>
    </location>
</feature>
<dbReference type="SUPFAM" id="SSF47459">
    <property type="entry name" value="HLH, helix-loop-helix DNA-binding domain"/>
    <property type="match status" value="1"/>
</dbReference>
<dbReference type="EnsemblPlants" id="Pp3c12_25990V3.5">
    <property type="protein sequence ID" value="Pp3c12_25990V3.5"/>
    <property type="gene ID" value="Pp3c12_25990"/>
</dbReference>
<dbReference type="Proteomes" id="UP000006727">
    <property type="component" value="Chromosome 12"/>
</dbReference>
<keyword evidence="5" id="KW-0175">Coiled coil</keyword>
<dbReference type="PROSITE" id="PS50888">
    <property type="entry name" value="BHLH"/>
    <property type="match status" value="1"/>
</dbReference>
<reference evidence="8" key="3">
    <citation type="submission" date="2020-12" db="UniProtKB">
        <authorList>
            <consortium name="EnsemblPlants"/>
        </authorList>
    </citation>
    <scope>IDENTIFICATION</scope>
</reference>
<dbReference type="RefSeq" id="XP_024390277.1">
    <property type="nucleotide sequence ID" value="XM_024534509.2"/>
</dbReference>
<dbReference type="Gene3D" id="4.10.280.10">
    <property type="entry name" value="Helix-loop-helix DNA-binding domain"/>
    <property type="match status" value="1"/>
</dbReference>
<accession>A0A7I4AFK0</accession>
<dbReference type="PANTHER" id="PTHR16223">
    <property type="entry name" value="TRANSCRIPTION FACTOR BHLH83-RELATED"/>
    <property type="match status" value="1"/>
</dbReference>
<dbReference type="GO" id="GO:0005634">
    <property type="term" value="C:nucleus"/>
    <property type="evidence" value="ECO:0000318"/>
    <property type="project" value="GO_Central"/>
</dbReference>
<dbReference type="EnsemblPlants" id="Pp3c12_25990V3.4">
    <property type="protein sequence ID" value="Pp3c12_25990V3.4"/>
    <property type="gene ID" value="Pp3c12_25990"/>
</dbReference>
<organism evidence="8 9">
    <name type="scientific">Physcomitrium patens</name>
    <name type="common">Spreading-leaved earth moss</name>
    <name type="synonym">Physcomitrella patens</name>
    <dbReference type="NCBI Taxonomy" id="3218"/>
    <lineage>
        <taxon>Eukaryota</taxon>
        <taxon>Viridiplantae</taxon>
        <taxon>Streptophyta</taxon>
        <taxon>Embryophyta</taxon>
        <taxon>Bryophyta</taxon>
        <taxon>Bryophytina</taxon>
        <taxon>Bryopsida</taxon>
        <taxon>Funariidae</taxon>
        <taxon>Funariales</taxon>
        <taxon>Funariaceae</taxon>
        <taxon>Physcomitrium</taxon>
    </lineage>
</organism>
<dbReference type="InterPro" id="IPR045843">
    <property type="entry name" value="IND-like"/>
</dbReference>
<feature type="coiled-coil region" evidence="5">
    <location>
        <begin position="424"/>
        <end position="451"/>
    </location>
</feature>
<dbReference type="GO" id="GO:0006357">
    <property type="term" value="P:regulation of transcription by RNA polymerase II"/>
    <property type="evidence" value="ECO:0000318"/>
    <property type="project" value="GO_Central"/>
</dbReference>
<dbReference type="InterPro" id="IPR011598">
    <property type="entry name" value="bHLH_dom"/>
</dbReference>
<feature type="region of interest" description="Disordered" evidence="6">
    <location>
        <begin position="202"/>
        <end position="221"/>
    </location>
</feature>
<keyword evidence="3" id="KW-0804">Transcription</keyword>
<evidence type="ECO:0000256" key="6">
    <source>
        <dbReference type="SAM" id="MobiDB-lite"/>
    </source>
</evidence>
<proteinExistence type="predicted"/>
<reference evidence="8 9" key="2">
    <citation type="journal article" date="2018" name="Plant J.">
        <title>The Physcomitrella patens chromosome-scale assembly reveals moss genome structure and evolution.</title>
        <authorList>
            <person name="Lang D."/>
            <person name="Ullrich K.K."/>
            <person name="Murat F."/>
            <person name="Fuchs J."/>
            <person name="Jenkins J."/>
            <person name="Haas F.B."/>
            <person name="Piednoel M."/>
            <person name="Gundlach H."/>
            <person name="Van Bel M."/>
            <person name="Meyberg R."/>
            <person name="Vives C."/>
            <person name="Morata J."/>
            <person name="Symeonidi A."/>
            <person name="Hiss M."/>
            <person name="Muchero W."/>
            <person name="Kamisugi Y."/>
            <person name="Saleh O."/>
            <person name="Blanc G."/>
            <person name="Decker E.L."/>
            <person name="van Gessel N."/>
            <person name="Grimwood J."/>
            <person name="Hayes R.D."/>
            <person name="Graham S.W."/>
            <person name="Gunter L.E."/>
            <person name="McDaniel S.F."/>
            <person name="Hoernstein S.N.W."/>
            <person name="Larsson A."/>
            <person name="Li F.W."/>
            <person name="Perroud P.F."/>
            <person name="Phillips J."/>
            <person name="Ranjan P."/>
            <person name="Rokshar D.S."/>
            <person name="Rothfels C.J."/>
            <person name="Schneider L."/>
            <person name="Shu S."/>
            <person name="Stevenson D.W."/>
            <person name="Thummler F."/>
            <person name="Tillich M."/>
            <person name="Villarreal Aguilar J.C."/>
            <person name="Widiez T."/>
            <person name="Wong G.K."/>
            <person name="Wymore A."/>
            <person name="Zhang Y."/>
            <person name="Zimmer A.D."/>
            <person name="Quatrano R.S."/>
            <person name="Mayer K.F.X."/>
            <person name="Goodstein D."/>
            <person name="Casacuberta J.M."/>
            <person name="Vandepoele K."/>
            <person name="Reski R."/>
            <person name="Cuming A.C."/>
            <person name="Tuskan G.A."/>
            <person name="Maumus F."/>
            <person name="Salse J."/>
            <person name="Schmutz J."/>
            <person name="Rensing S.A."/>
        </authorList>
    </citation>
    <scope>NUCLEOTIDE SEQUENCE [LARGE SCALE GENOMIC DNA]</scope>
    <source>
        <strain evidence="8 9">cv. Gransden 2004</strain>
    </source>
</reference>
<dbReference type="InterPro" id="IPR036638">
    <property type="entry name" value="HLH_DNA-bd_sf"/>
</dbReference>
<keyword evidence="9" id="KW-1185">Reference proteome</keyword>
<dbReference type="GO" id="GO:0000981">
    <property type="term" value="F:DNA-binding transcription factor activity, RNA polymerase II-specific"/>
    <property type="evidence" value="ECO:0000318"/>
    <property type="project" value="GO_Central"/>
</dbReference>
<dbReference type="EMBL" id="ABEU02000012">
    <property type="status" value="NOT_ANNOTATED_CDS"/>
    <property type="molecule type" value="Genomic_DNA"/>
</dbReference>
<protein>
    <recommendedName>
        <fullName evidence="7">BHLH domain-containing protein</fullName>
    </recommendedName>
</protein>
<dbReference type="Gramene" id="Pp3c12_25990V3.5">
    <property type="protein sequence ID" value="Pp3c12_25990V3.5"/>
    <property type="gene ID" value="Pp3c12_25990"/>
</dbReference>
<evidence type="ECO:0000256" key="4">
    <source>
        <dbReference type="ARBA" id="ARBA00023242"/>
    </source>
</evidence>
<dbReference type="Gramene" id="Pp3c12_25990V3.6">
    <property type="protein sequence ID" value="Pp3c12_25990V3.6"/>
    <property type="gene ID" value="Pp3c12_25990"/>
</dbReference>
<reference evidence="8 9" key="1">
    <citation type="journal article" date="2008" name="Science">
        <title>The Physcomitrella genome reveals evolutionary insights into the conquest of land by plants.</title>
        <authorList>
            <person name="Rensing S."/>
            <person name="Lang D."/>
            <person name="Zimmer A."/>
            <person name="Terry A."/>
            <person name="Salamov A."/>
            <person name="Shapiro H."/>
            <person name="Nishiyama T."/>
            <person name="Perroud P.-F."/>
            <person name="Lindquist E."/>
            <person name="Kamisugi Y."/>
            <person name="Tanahashi T."/>
            <person name="Sakakibara K."/>
            <person name="Fujita T."/>
            <person name="Oishi K."/>
            <person name="Shin-I T."/>
            <person name="Kuroki Y."/>
            <person name="Toyoda A."/>
            <person name="Suzuki Y."/>
            <person name="Hashimoto A."/>
            <person name="Yamaguchi K."/>
            <person name="Sugano A."/>
            <person name="Kohara Y."/>
            <person name="Fujiyama A."/>
            <person name="Anterola A."/>
            <person name="Aoki S."/>
            <person name="Ashton N."/>
            <person name="Barbazuk W.B."/>
            <person name="Barker E."/>
            <person name="Bennetzen J."/>
            <person name="Bezanilla M."/>
            <person name="Blankenship R."/>
            <person name="Cho S.H."/>
            <person name="Dutcher S."/>
            <person name="Estelle M."/>
            <person name="Fawcett J.A."/>
            <person name="Gundlach H."/>
            <person name="Hanada K."/>
            <person name="Heyl A."/>
            <person name="Hicks K.A."/>
            <person name="Hugh J."/>
            <person name="Lohr M."/>
            <person name="Mayer K."/>
            <person name="Melkozernov A."/>
            <person name="Murata T."/>
            <person name="Nelson D."/>
            <person name="Pils B."/>
            <person name="Prigge M."/>
            <person name="Reiss B."/>
            <person name="Renner T."/>
            <person name="Rombauts S."/>
            <person name="Rushton P."/>
            <person name="Sanderfoot A."/>
            <person name="Schween G."/>
            <person name="Shiu S.-H."/>
            <person name="Stueber K."/>
            <person name="Theodoulou F.L."/>
            <person name="Tu H."/>
            <person name="Van de Peer Y."/>
            <person name="Verrier P.J."/>
            <person name="Waters E."/>
            <person name="Wood A."/>
            <person name="Yang L."/>
            <person name="Cove D."/>
            <person name="Cuming A."/>
            <person name="Hasebe M."/>
            <person name="Lucas S."/>
            <person name="Mishler D.B."/>
            <person name="Reski R."/>
            <person name="Grigoriev I."/>
            <person name="Quatrano R.S."/>
            <person name="Boore J.L."/>
        </authorList>
    </citation>
    <scope>NUCLEOTIDE SEQUENCE [LARGE SCALE GENOMIC DNA]</scope>
    <source>
        <strain evidence="8 9">cv. Gransden 2004</strain>
    </source>
</reference>
<evidence type="ECO:0000256" key="3">
    <source>
        <dbReference type="ARBA" id="ARBA00023163"/>
    </source>
</evidence>
<dbReference type="KEGG" id="ppp:112289354"/>
<name>A0A7I4AFK0_PHYPA</name>
<evidence type="ECO:0000256" key="1">
    <source>
        <dbReference type="ARBA" id="ARBA00004123"/>
    </source>
</evidence>
<sequence length="460" mass="49731">MGSASEALMAVLSSDHDYSSVAPVMTPSNSSCTGSSDLFSPPPVSSWLQGSLPGSEQRLGSSQRSKFRGSPLDTLPAPMPEWPYPRDEKVLVNALQGPCRATNFRSNMTAPHDLNRPRHGGLQRYHSAPSSFLQCLDDLMNEPDVFPQASSSLVDSDVLLDWADDLTPITERGSQQMDTEKSYPRSGFNDCEQFLSSLTNFSSITPSPQSQNVEPTGSLARQDGLGGFDLPAIQDSIEENSVAIYQMPGFLFADGSMSCTSSEKIGAANSTISSAYIPEDSTHLVKEPAVCGGLWNCTTSSGSVGSSSLRGVEVTMEPPLGWHGVSSLGGAVTVGEPAPRLEGLIRHSSLPATSRPFSSTFELDDLQADPSMVYLKTLRANRGHATHPRSIAERVRRGKISERMKKLQELVPNSDRQTNTADMLDDAVEYVKQLQLQVQELTNTVAELQLLQERLGHPTS</sequence>
<dbReference type="AlphaFoldDB" id="A0A7I4AFK0"/>